<dbReference type="GO" id="GO:0034388">
    <property type="term" value="C:Pwp2p-containing subcomplex of 90S preribosome"/>
    <property type="evidence" value="ECO:0007669"/>
    <property type="project" value="TreeGrafter"/>
</dbReference>
<evidence type="ECO:0000256" key="2">
    <source>
        <dbReference type="ARBA" id="ARBA00022552"/>
    </source>
</evidence>
<feature type="domain" description="U3 small nucleolar RNA-associated protein 6 N-terminal" evidence="5">
    <location>
        <begin position="9"/>
        <end position="91"/>
    </location>
</feature>
<evidence type="ECO:0000259" key="5">
    <source>
        <dbReference type="Pfam" id="PF08640"/>
    </source>
</evidence>
<dbReference type="GO" id="GO:0000462">
    <property type="term" value="P:maturation of SSU-rRNA from tricistronic rRNA transcript (SSU-rRNA, 5.8S rRNA, LSU-rRNA)"/>
    <property type="evidence" value="ECO:0007669"/>
    <property type="project" value="InterPro"/>
</dbReference>
<keyword evidence="4" id="KW-0539">Nucleus</keyword>
<dbReference type="InterPro" id="IPR055347">
    <property type="entry name" value="UTP6_N"/>
</dbReference>
<sequence length="567" mass="67787">MAEQVNQRIEGMINELEQMRRTNLYEEDEIKEISRKRKEFEYRIQRRVKTKDDFVHYIAYELALLEDISLRRKQAKLTEKKNDIEYAIAKRLNKMFKQFIYRFQNEVDIYFEYIKFCISVGFDHAVSGIIGQMLQIHGDKPKMWQMASKWESKEQNNFENARGFLLKGIHRHPESDILYLDLFEIELMLAFKAEDEQDKEKYIKRADIVWKNGMKNLPDISFLFKICDLSMIYGIDQSLSTSIKEEIWSRKNDRRIWMYIASKELEGYHWDEIEEFIDDEYRFPTQIKNYICIYEEALQQFPDEKLCTNYIHGLLKLNDTLCTDQQKINAVKHAWYYGHENGLLSNDMYAFGIEVLKLEDELSTEELMKIIETALAKNPQARYLWEEKLLLHKTNEIKQLSILQEAAKILKQNDYLYLWNLTLDNIETQEALQNCYIKFKKCEDAVVLAIKPKLLNKMYEQCGLKAARDLYEEFIRTPPTQTEVHMIMINIERMQEKPNLKYIRKYFECLIQHHGTENVQVWIDYVNFEIQSGIAQNAPAIYRRAVATLKKELVDEFIKTQTMSQIK</sequence>
<organism evidence="7 8">
    <name type="scientific">Parnassius apollo</name>
    <name type="common">Apollo butterfly</name>
    <name type="synonym">Papilio apollo</name>
    <dbReference type="NCBI Taxonomy" id="110799"/>
    <lineage>
        <taxon>Eukaryota</taxon>
        <taxon>Metazoa</taxon>
        <taxon>Ecdysozoa</taxon>
        <taxon>Arthropoda</taxon>
        <taxon>Hexapoda</taxon>
        <taxon>Insecta</taxon>
        <taxon>Pterygota</taxon>
        <taxon>Neoptera</taxon>
        <taxon>Endopterygota</taxon>
        <taxon>Lepidoptera</taxon>
        <taxon>Glossata</taxon>
        <taxon>Ditrysia</taxon>
        <taxon>Papilionoidea</taxon>
        <taxon>Papilionidae</taxon>
        <taxon>Parnassiinae</taxon>
        <taxon>Parnassini</taxon>
        <taxon>Parnassius</taxon>
        <taxon>Parnassius</taxon>
    </lineage>
</organism>
<dbReference type="Pfam" id="PF08640">
    <property type="entry name" value="U3_assoc_6"/>
    <property type="match status" value="1"/>
</dbReference>
<evidence type="ECO:0000259" key="6">
    <source>
        <dbReference type="Pfam" id="PF24892"/>
    </source>
</evidence>
<feature type="domain" description="U3 small nucleolar RNA-associated protein 6 homolog C-terminal" evidence="6">
    <location>
        <begin position="291"/>
        <end position="548"/>
    </location>
</feature>
<proteinExistence type="predicted"/>
<reference evidence="7" key="1">
    <citation type="submission" date="2021-04" db="EMBL/GenBank/DDBJ databases">
        <authorList>
            <person name="Tunstrom K."/>
        </authorList>
    </citation>
    <scope>NUCLEOTIDE SEQUENCE</scope>
</reference>
<dbReference type="Pfam" id="PF24892">
    <property type="entry name" value="UTP6_C"/>
    <property type="match status" value="1"/>
</dbReference>
<keyword evidence="2" id="KW-0698">rRNA processing</keyword>
<keyword evidence="8" id="KW-1185">Reference proteome</keyword>
<dbReference type="Proteomes" id="UP000691718">
    <property type="component" value="Unassembled WGS sequence"/>
</dbReference>
<keyword evidence="3" id="KW-0677">Repeat</keyword>
<name>A0A8S3XH21_PARAO</name>
<evidence type="ECO:0000313" key="7">
    <source>
        <dbReference type="EMBL" id="CAG5025073.1"/>
    </source>
</evidence>
<gene>
    <name evidence="7" type="ORF">PAPOLLO_LOCUS18262</name>
</gene>
<comment type="subcellular location">
    <subcellularLocation>
        <location evidence="1">Nucleus</location>
        <location evidence="1">Nucleolus</location>
    </subcellularLocation>
</comment>
<dbReference type="GO" id="GO:0030515">
    <property type="term" value="F:snoRNA binding"/>
    <property type="evidence" value="ECO:0007669"/>
    <property type="project" value="InterPro"/>
</dbReference>
<accession>A0A8S3XH21</accession>
<dbReference type="PANTHER" id="PTHR23271">
    <property type="entry name" value="HEPATOCELLULAR CARCINOMA-ASSOCIATED ANTIGEN 66"/>
    <property type="match status" value="1"/>
</dbReference>
<dbReference type="GO" id="GO:0032040">
    <property type="term" value="C:small-subunit processome"/>
    <property type="evidence" value="ECO:0007669"/>
    <property type="project" value="TreeGrafter"/>
</dbReference>
<dbReference type="OrthoDB" id="28112at2759"/>
<evidence type="ECO:0000256" key="4">
    <source>
        <dbReference type="ARBA" id="ARBA00023242"/>
    </source>
</evidence>
<dbReference type="AlphaFoldDB" id="A0A8S3XH21"/>
<dbReference type="InterPro" id="IPR013949">
    <property type="entry name" value="Utp6"/>
</dbReference>
<evidence type="ECO:0000256" key="3">
    <source>
        <dbReference type="ARBA" id="ARBA00022737"/>
    </source>
</evidence>
<dbReference type="EMBL" id="CAJQZP010001172">
    <property type="protein sequence ID" value="CAG5025073.1"/>
    <property type="molecule type" value="Genomic_DNA"/>
</dbReference>
<dbReference type="PANTHER" id="PTHR23271:SF1">
    <property type="entry name" value="U3 SMALL NUCLEOLAR RNA-ASSOCIATED PROTEIN 6 HOMOLOG"/>
    <property type="match status" value="1"/>
</dbReference>
<comment type="caution">
    <text evidence="7">The sequence shown here is derived from an EMBL/GenBank/DDBJ whole genome shotgun (WGS) entry which is preliminary data.</text>
</comment>
<evidence type="ECO:0000256" key="1">
    <source>
        <dbReference type="ARBA" id="ARBA00004604"/>
    </source>
</evidence>
<dbReference type="InterPro" id="IPR056907">
    <property type="entry name" value="UTP6_C"/>
</dbReference>
<protein>
    <submittedName>
        <fullName evidence="7">(apollo) hypothetical protein</fullName>
    </submittedName>
</protein>
<evidence type="ECO:0000313" key="8">
    <source>
        <dbReference type="Proteomes" id="UP000691718"/>
    </source>
</evidence>